<dbReference type="PROSITE" id="PS50887">
    <property type="entry name" value="GGDEF"/>
    <property type="match status" value="1"/>
</dbReference>
<dbReference type="OrthoDB" id="9794370at2"/>
<evidence type="ECO:0000256" key="1">
    <source>
        <dbReference type="ARBA" id="ARBA00004496"/>
    </source>
</evidence>
<comment type="caution">
    <text evidence="12">The sequence shown here is derived from an EMBL/GenBank/DDBJ whole genome shotgun (WGS) entry which is preliminary data.</text>
</comment>
<dbReference type="SMART" id="SM00448">
    <property type="entry name" value="REC"/>
    <property type="match status" value="1"/>
</dbReference>
<dbReference type="InterPro" id="IPR041522">
    <property type="entry name" value="CdaR_GGDEF"/>
</dbReference>
<dbReference type="InterPro" id="IPR011006">
    <property type="entry name" value="CheY-like_superfamily"/>
</dbReference>
<dbReference type="EMBL" id="SOMN01000002">
    <property type="protein sequence ID" value="TFE30581.1"/>
    <property type="molecule type" value="Genomic_DNA"/>
</dbReference>
<evidence type="ECO:0000256" key="6">
    <source>
        <dbReference type="ARBA" id="ARBA00023125"/>
    </source>
</evidence>
<dbReference type="SUPFAM" id="SSF52172">
    <property type="entry name" value="CheY-like"/>
    <property type="match status" value="1"/>
</dbReference>
<dbReference type="Gene3D" id="1.10.10.60">
    <property type="entry name" value="Homeodomain-like"/>
    <property type="match status" value="2"/>
</dbReference>
<organism evidence="12 13">
    <name type="scientific">Cohnella luojiensis</name>
    <dbReference type="NCBI Taxonomy" id="652876"/>
    <lineage>
        <taxon>Bacteria</taxon>
        <taxon>Bacillati</taxon>
        <taxon>Bacillota</taxon>
        <taxon>Bacilli</taxon>
        <taxon>Bacillales</taxon>
        <taxon>Paenibacillaceae</taxon>
        <taxon>Cohnella</taxon>
    </lineage>
</organism>
<dbReference type="AlphaFoldDB" id="A0A4Y8M6K5"/>
<evidence type="ECO:0000256" key="8">
    <source>
        <dbReference type="PROSITE-ProRule" id="PRU00169"/>
    </source>
</evidence>
<keyword evidence="7" id="KW-0804">Transcription</keyword>
<dbReference type="InterPro" id="IPR051552">
    <property type="entry name" value="HptR"/>
</dbReference>
<dbReference type="Gene3D" id="3.40.50.2300">
    <property type="match status" value="1"/>
</dbReference>
<dbReference type="Proteomes" id="UP000297900">
    <property type="component" value="Unassembled WGS sequence"/>
</dbReference>
<feature type="domain" description="HTH araC/xylS-type" evidence="9">
    <location>
        <begin position="435"/>
        <end position="534"/>
    </location>
</feature>
<feature type="domain" description="Response regulatory" evidence="10">
    <location>
        <begin position="3"/>
        <end position="120"/>
    </location>
</feature>
<dbReference type="Pfam" id="PF17853">
    <property type="entry name" value="GGDEF_2"/>
    <property type="match status" value="1"/>
</dbReference>
<evidence type="ECO:0000256" key="5">
    <source>
        <dbReference type="ARBA" id="ARBA00023015"/>
    </source>
</evidence>
<feature type="modified residue" description="4-aspartylphosphate" evidence="8">
    <location>
        <position position="55"/>
    </location>
</feature>
<evidence type="ECO:0000259" key="11">
    <source>
        <dbReference type="PROSITE" id="PS50887"/>
    </source>
</evidence>
<dbReference type="InterPro" id="IPR020449">
    <property type="entry name" value="Tscrpt_reg_AraC-type_HTH"/>
</dbReference>
<evidence type="ECO:0000256" key="3">
    <source>
        <dbReference type="ARBA" id="ARBA00022553"/>
    </source>
</evidence>
<evidence type="ECO:0000256" key="4">
    <source>
        <dbReference type="ARBA" id="ARBA00023012"/>
    </source>
</evidence>
<dbReference type="PANTHER" id="PTHR42713:SF3">
    <property type="entry name" value="TRANSCRIPTIONAL REGULATORY PROTEIN HPTR"/>
    <property type="match status" value="1"/>
</dbReference>
<accession>A0A4Y8M6K5</accession>
<evidence type="ECO:0000313" key="12">
    <source>
        <dbReference type="EMBL" id="TFE30581.1"/>
    </source>
</evidence>
<dbReference type="PANTHER" id="PTHR42713">
    <property type="entry name" value="HISTIDINE KINASE-RELATED"/>
    <property type="match status" value="1"/>
</dbReference>
<keyword evidence="3 8" id="KW-0597">Phosphoprotein</keyword>
<evidence type="ECO:0000259" key="9">
    <source>
        <dbReference type="PROSITE" id="PS01124"/>
    </source>
</evidence>
<evidence type="ECO:0000259" key="10">
    <source>
        <dbReference type="PROSITE" id="PS50110"/>
    </source>
</evidence>
<keyword evidence="13" id="KW-1185">Reference proteome</keyword>
<feature type="domain" description="GGDEF" evidence="11">
    <location>
        <begin position="179"/>
        <end position="310"/>
    </location>
</feature>
<sequence length="541" mass="62317">MYKVIIVDDEAVVRIGLKNTINWNEHGFELIGDYANGREAWEAVEQHKPELVISDISMPFMDGLELAGLISAQFPYIKMIILTGFDEFEYAQQAIRLKVSDFILKPITAQEIRKLLDRVKAEMDEETKHREDLGRLNSQLKASLPLLKERFLERLVAVGLGRAEIAERFAYFELPPAPPLHMVMVVDIDDFGDRELLSYEHDAEFLRFAAYDIFKETLEQDNALLFRTREERMVAIVSGKENESLLVEHAFSLAEQVRYHIEKYLKFTVTIGIGRACTHIEQLPDSYKSALSVLDYRFLLGKNRVLSIMDLEGKPSMPLPPNLDWDRKLASAVKTGSIREAFQLIENGVAELKSSLAPIEACFLQMQKVVLSLMNSIQELVVHDEEVSYDRQMKLMDVYGFKTLDEIEIWLKEIVRSVMSTIADNRSHLTNMQIHRAVEYIQTNYANDKMSLQDLCRHVLMSTSYFSLVFKQHTGETFIEYLTAVRVAKAKELLHNTTLKFYEIAEQVGYKDPNYFSILFKKHTGTTPKDYREKQIKESGA</sequence>
<dbReference type="InterPro" id="IPR009057">
    <property type="entry name" value="Homeodomain-like_sf"/>
</dbReference>
<dbReference type="InterPro" id="IPR001789">
    <property type="entry name" value="Sig_transdc_resp-reg_receiver"/>
</dbReference>
<dbReference type="PROSITE" id="PS50110">
    <property type="entry name" value="RESPONSE_REGULATORY"/>
    <property type="match status" value="1"/>
</dbReference>
<dbReference type="Gene3D" id="3.30.70.270">
    <property type="match status" value="1"/>
</dbReference>
<dbReference type="Pfam" id="PF00072">
    <property type="entry name" value="Response_reg"/>
    <property type="match status" value="1"/>
</dbReference>
<dbReference type="InterPro" id="IPR018062">
    <property type="entry name" value="HTH_AraC-typ_CS"/>
</dbReference>
<dbReference type="Pfam" id="PF12833">
    <property type="entry name" value="HTH_18"/>
    <property type="match status" value="1"/>
</dbReference>
<reference evidence="12 13" key="1">
    <citation type="submission" date="2019-03" db="EMBL/GenBank/DDBJ databases">
        <title>Cohnella endophytica sp. nov., a novel endophytic bacterium isolated from bark of Sonneratia apetala.</title>
        <authorList>
            <person name="Tuo L."/>
        </authorList>
    </citation>
    <scope>NUCLEOTIDE SEQUENCE [LARGE SCALE GENOMIC DNA]</scope>
    <source>
        <strain evidence="12 13">CCTCC AB 208254</strain>
    </source>
</reference>
<keyword evidence="2" id="KW-0963">Cytoplasm</keyword>
<dbReference type="GO" id="GO:0005737">
    <property type="term" value="C:cytoplasm"/>
    <property type="evidence" value="ECO:0007669"/>
    <property type="project" value="UniProtKB-SubCell"/>
</dbReference>
<dbReference type="PROSITE" id="PS00041">
    <property type="entry name" value="HTH_ARAC_FAMILY_1"/>
    <property type="match status" value="1"/>
</dbReference>
<name>A0A4Y8M6K5_9BACL</name>
<dbReference type="InterPro" id="IPR000160">
    <property type="entry name" value="GGDEF_dom"/>
</dbReference>
<dbReference type="PRINTS" id="PR00032">
    <property type="entry name" value="HTHARAC"/>
</dbReference>
<protein>
    <submittedName>
        <fullName evidence="12">Response regulator</fullName>
    </submittedName>
</protein>
<keyword evidence="5" id="KW-0805">Transcription regulation</keyword>
<evidence type="ECO:0000313" key="13">
    <source>
        <dbReference type="Proteomes" id="UP000297900"/>
    </source>
</evidence>
<dbReference type="SUPFAM" id="SSF46689">
    <property type="entry name" value="Homeodomain-like"/>
    <property type="match status" value="2"/>
</dbReference>
<dbReference type="GO" id="GO:0003700">
    <property type="term" value="F:DNA-binding transcription factor activity"/>
    <property type="evidence" value="ECO:0007669"/>
    <property type="project" value="InterPro"/>
</dbReference>
<dbReference type="InterPro" id="IPR018060">
    <property type="entry name" value="HTH_AraC"/>
</dbReference>
<dbReference type="CDD" id="cd17536">
    <property type="entry name" value="REC_YesN-like"/>
    <property type="match status" value="1"/>
</dbReference>
<comment type="subcellular location">
    <subcellularLocation>
        <location evidence="1">Cytoplasm</location>
    </subcellularLocation>
</comment>
<dbReference type="PROSITE" id="PS01124">
    <property type="entry name" value="HTH_ARAC_FAMILY_2"/>
    <property type="match status" value="1"/>
</dbReference>
<dbReference type="InterPro" id="IPR043128">
    <property type="entry name" value="Rev_trsase/Diguanyl_cyclase"/>
</dbReference>
<evidence type="ECO:0000256" key="2">
    <source>
        <dbReference type="ARBA" id="ARBA00022490"/>
    </source>
</evidence>
<dbReference type="RefSeq" id="WP_135150463.1">
    <property type="nucleotide sequence ID" value="NZ_SOMN01000002.1"/>
</dbReference>
<dbReference type="GO" id="GO:0043565">
    <property type="term" value="F:sequence-specific DNA binding"/>
    <property type="evidence" value="ECO:0007669"/>
    <property type="project" value="InterPro"/>
</dbReference>
<gene>
    <name evidence="12" type="ORF">E2980_01985</name>
</gene>
<dbReference type="SMART" id="SM00342">
    <property type="entry name" value="HTH_ARAC"/>
    <property type="match status" value="1"/>
</dbReference>
<proteinExistence type="predicted"/>
<evidence type="ECO:0000256" key="7">
    <source>
        <dbReference type="ARBA" id="ARBA00023163"/>
    </source>
</evidence>
<dbReference type="GO" id="GO:0000160">
    <property type="term" value="P:phosphorelay signal transduction system"/>
    <property type="evidence" value="ECO:0007669"/>
    <property type="project" value="UniProtKB-KW"/>
</dbReference>
<keyword evidence="6" id="KW-0238">DNA-binding</keyword>
<keyword evidence="4" id="KW-0902">Two-component regulatory system</keyword>